<dbReference type="Gene3D" id="1.25.10.10">
    <property type="entry name" value="Leucine-rich Repeat Variant"/>
    <property type="match status" value="1"/>
</dbReference>
<evidence type="ECO:0000313" key="3">
    <source>
        <dbReference type="Proteomes" id="UP000316437"/>
    </source>
</evidence>
<gene>
    <name evidence="2" type="ORF">FB551_1354</name>
</gene>
<proteinExistence type="predicted"/>
<feature type="transmembrane region" description="Helical" evidence="1">
    <location>
        <begin position="6"/>
        <end position="34"/>
    </location>
</feature>
<keyword evidence="1" id="KW-0812">Transmembrane</keyword>
<evidence type="ECO:0008006" key="4">
    <source>
        <dbReference type="Google" id="ProtNLM"/>
    </source>
</evidence>
<protein>
    <recommendedName>
        <fullName evidence="4">HEAT repeat protein</fullName>
    </recommendedName>
</protein>
<name>A0A543EJE2_9FLAO</name>
<accession>A0A543EJE2</accession>
<comment type="caution">
    <text evidence="2">The sequence shown here is derived from an EMBL/GenBank/DDBJ whole genome shotgun (WGS) entry which is preliminary data.</text>
</comment>
<keyword evidence="1" id="KW-1133">Transmembrane helix</keyword>
<sequence length="355" mass="40472">MFLTTSVHFLFLVFLGMLSLVLFLIIIVLIYSFYQYRESVQIFKWSEVINKKISEVIVYGEEDRSADTDFSAASASPSFRNLFLQKLAESEKKFSGAAQNKLKDLFQEYGLQEEALKKLNQKKEHIIAGGIQELTAMQVEEALPKISTFLTHHSAQVYQEAQYAMVNFKGFEGLHFLNGISSKISEWQQLRLLISITHVPENSGDSIKKWMESSNDSVVIFTLKLLRKFQILSLYPTVTGLLVHSSVDIRIQAVQTLLSLENSSTIAHLMETYPHQPNEVQKEILKIMKKSKDQFSTDFLKNQLLNNADTGIKVYAAEALCALDKQEYLTEISQDETSSEELVQIIKYALQEKVC</sequence>
<dbReference type="AlphaFoldDB" id="A0A543EJE2"/>
<evidence type="ECO:0000313" key="2">
    <source>
        <dbReference type="EMBL" id="TQM21662.1"/>
    </source>
</evidence>
<dbReference type="Proteomes" id="UP000316437">
    <property type="component" value="Unassembled WGS sequence"/>
</dbReference>
<dbReference type="InterPro" id="IPR011989">
    <property type="entry name" value="ARM-like"/>
</dbReference>
<organism evidence="2 3">
    <name type="scientific">Chryseobacterium aquifrigidense</name>
    <dbReference type="NCBI Taxonomy" id="558021"/>
    <lineage>
        <taxon>Bacteria</taxon>
        <taxon>Pseudomonadati</taxon>
        <taxon>Bacteroidota</taxon>
        <taxon>Flavobacteriia</taxon>
        <taxon>Flavobacteriales</taxon>
        <taxon>Weeksellaceae</taxon>
        <taxon>Chryseobacterium group</taxon>
        <taxon>Chryseobacterium</taxon>
    </lineage>
</organism>
<reference evidence="2 3" key="1">
    <citation type="submission" date="2019-06" db="EMBL/GenBank/DDBJ databases">
        <title>Sorghum-associated microbial communities from plants grown in Nebraska, USA.</title>
        <authorList>
            <person name="Schachtman D."/>
        </authorList>
    </citation>
    <scope>NUCLEOTIDE SEQUENCE [LARGE SCALE GENOMIC DNA]</scope>
    <source>
        <strain evidence="2 3">110</strain>
    </source>
</reference>
<dbReference type="EMBL" id="VFPD01000001">
    <property type="protein sequence ID" value="TQM21662.1"/>
    <property type="molecule type" value="Genomic_DNA"/>
</dbReference>
<dbReference type="InterPro" id="IPR016024">
    <property type="entry name" value="ARM-type_fold"/>
</dbReference>
<keyword evidence="3" id="KW-1185">Reference proteome</keyword>
<dbReference type="RefSeq" id="WP_142016213.1">
    <property type="nucleotide sequence ID" value="NZ_VFPD01000001.1"/>
</dbReference>
<dbReference type="SUPFAM" id="SSF48371">
    <property type="entry name" value="ARM repeat"/>
    <property type="match status" value="1"/>
</dbReference>
<evidence type="ECO:0000256" key="1">
    <source>
        <dbReference type="SAM" id="Phobius"/>
    </source>
</evidence>
<keyword evidence="1" id="KW-0472">Membrane</keyword>